<dbReference type="OrthoDB" id="9807829at2"/>
<comment type="similarity">
    <text evidence="2 6">Belongs to the pseudouridine synthase RluA family.</text>
</comment>
<dbReference type="SUPFAM" id="SSF55120">
    <property type="entry name" value="Pseudouridine synthase"/>
    <property type="match status" value="1"/>
</dbReference>
<dbReference type="Gene3D" id="3.10.290.10">
    <property type="entry name" value="RNA-binding S4 domain"/>
    <property type="match status" value="1"/>
</dbReference>
<evidence type="ECO:0000256" key="6">
    <source>
        <dbReference type="RuleBase" id="RU362028"/>
    </source>
</evidence>
<dbReference type="SMART" id="SM00363">
    <property type="entry name" value="S4"/>
    <property type="match status" value="1"/>
</dbReference>
<dbReference type="InterPro" id="IPR006225">
    <property type="entry name" value="PsdUridine_synth_RluC/D"/>
</dbReference>
<evidence type="ECO:0000256" key="5">
    <source>
        <dbReference type="PROSITE-ProRule" id="PRU00182"/>
    </source>
</evidence>
<dbReference type="EC" id="5.4.99.-" evidence="6"/>
<dbReference type="CDD" id="cd02869">
    <property type="entry name" value="PseudoU_synth_RluA_like"/>
    <property type="match status" value="1"/>
</dbReference>
<dbReference type="InterPro" id="IPR020103">
    <property type="entry name" value="PsdUridine_synth_cat_dom_sf"/>
</dbReference>
<evidence type="ECO:0000313" key="9">
    <source>
        <dbReference type="Proteomes" id="UP000003280"/>
    </source>
</evidence>
<feature type="active site" evidence="4">
    <location>
        <position position="145"/>
    </location>
</feature>
<dbReference type="PROSITE" id="PS50889">
    <property type="entry name" value="S4"/>
    <property type="match status" value="1"/>
</dbReference>
<evidence type="ECO:0000256" key="4">
    <source>
        <dbReference type="PIRSR" id="PIRSR606225-1"/>
    </source>
</evidence>
<dbReference type="InterPro" id="IPR002942">
    <property type="entry name" value="S4_RNA-bd"/>
</dbReference>
<dbReference type="Gene3D" id="3.30.2350.10">
    <property type="entry name" value="Pseudouridine synthase"/>
    <property type="match status" value="1"/>
</dbReference>
<comment type="function">
    <text evidence="6">Responsible for synthesis of pseudouridine from uracil.</text>
</comment>
<dbReference type="InterPro" id="IPR006145">
    <property type="entry name" value="PsdUridine_synth_RsuA/RluA"/>
</dbReference>
<keyword evidence="3 6" id="KW-0413">Isomerase</keyword>
<dbReference type="NCBIfam" id="TIGR00005">
    <property type="entry name" value="rluA_subfam"/>
    <property type="match status" value="1"/>
</dbReference>
<dbReference type="GO" id="GO:0003723">
    <property type="term" value="F:RNA binding"/>
    <property type="evidence" value="ECO:0007669"/>
    <property type="project" value="UniProtKB-KW"/>
</dbReference>
<organism evidence="8 9">
    <name type="scientific">Peptoniphilus duerdenii ATCC BAA-1640</name>
    <dbReference type="NCBI Taxonomy" id="862517"/>
    <lineage>
        <taxon>Bacteria</taxon>
        <taxon>Bacillati</taxon>
        <taxon>Bacillota</taxon>
        <taxon>Tissierellia</taxon>
        <taxon>Tissierellales</taxon>
        <taxon>Peptoniphilaceae</taxon>
        <taxon>Peptoniphilus</taxon>
    </lineage>
</organism>
<protein>
    <recommendedName>
        <fullName evidence="6">Pseudouridine synthase</fullName>
        <ecNumber evidence="6">5.4.99.-</ecNumber>
    </recommendedName>
</protein>
<dbReference type="Proteomes" id="UP000003280">
    <property type="component" value="Unassembled WGS sequence"/>
</dbReference>
<evidence type="ECO:0000256" key="2">
    <source>
        <dbReference type="ARBA" id="ARBA00010876"/>
    </source>
</evidence>
<dbReference type="Pfam" id="PF00849">
    <property type="entry name" value="PseudoU_synth_2"/>
    <property type="match status" value="1"/>
</dbReference>
<dbReference type="AlphaFoldDB" id="E0NIY0"/>
<dbReference type="EMBL" id="AEEH01000012">
    <property type="protein sequence ID" value="EFM26270.1"/>
    <property type="molecule type" value="Genomic_DNA"/>
</dbReference>
<gene>
    <name evidence="8" type="primary">rluC</name>
    <name evidence="8" type="ORF">HMPREF9225_0119</name>
</gene>
<evidence type="ECO:0000313" key="8">
    <source>
        <dbReference type="EMBL" id="EFM26270.1"/>
    </source>
</evidence>
<dbReference type="eggNOG" id="COG0564">
    <property type="taxonomic scope" value="Bacteria"/>
</dbReference>
<dbReference type="HOGENOM" id="CLU_016902_1_0_9"/>
<accession>E0NIY0</accession>
<sequence>MKEIIINSNDKDQRLDRFMGKYLQNAKKSLIMKSIRKKNITVNNKKSAPEYILKENDRVEIYFSDETIEKFTKIKNHVKRDFPDIIYEDENIALVKKPRGLLTHNDKKDYEKNALDMFVSYMIHKGEYVPRVEKSFRPSFCNRLDRNTSGILIGCKNAQALREINDAIKRREIEKHYMALVDGSIDEEIHDISYLEKDREKNKVSLNERGDGKEIETIIRPMEKLGEYTLVDINLITGRTHQIRATLKKYNRSIVGDLKYKGRRSFGLNSQFLHNYKIIFGGLKNLDYLNGKEFTLEMEDELNDILKELRKEK</sequence>
<evidence type="ECO:0000256" key="1">
    <source>
        <dbReference type="ARBA" id="ARBA00000073"/>
    </source>
</evidence>
<feature type="domain" description="RNA-binding S4" evidence="7">
    <location>
        <begin position="13"/>
        <end position="73"/>
    </location>
</feature>
<comment type="catalytic activity">
    <reaction evidence="1 6">
        <text>a uridine in RNA = a pseudouridine in RNA</text>
        <dbReference type="Rhea" id="RHEA:48348"/>
        <dbReference type="Rhea" id="RHEA-COMP:12068"/>
        <dbReference type="Rhea" id="RHEA-COMP:12069"/>
        <dbReference type="ChEBI" id="CHEBI:65314"/>
        <dbReference type="ChEBI" id="CHEBI:65315"/>
    </reaction>
</comment>
<dbReference type="PROSITE" id="PS01129">
    <property type="entry name" value="PSI_RLU"/>
    <property type="match status" value="1"/>
</dbReference>
<dbReference type="RefSeq" id="WP_008900955.1">
    <property type="nucleotide sequence ID" value="NZ_GL397071.1"/>
</dbReference>
<dbReference type="CDD" id="cd00165">
    <property type="entry name" value="S4"/>
    <property type="match status" value="1"/>
</dbReference>
<dbReference type="InterPro" id="IPR050188">
    <property type="entry name" value="RluA_PseudoU_synthase"/>
</dbReference>
<keyword evidence="5" id="KW-0694">RNA-binding</keyword>
<comment type="caution">
    <text evidence="8">The sequence shown here is derived from an EMBL/GenBank/DDBJ whole genome shotgun (WGS) entry which is preliminary data.</text>
</comment>
<reference evidence="8 9" key="1">
    <citation type="submission" date="2010-07" db="EMBL/GenBank/DDBJ databases">
        <authorList>
            <person name="Muzny D."/>
            <person name="Qin X."/>
            <person name="Deng J."/>
            <person name="Jiang H."/>
            <person name="Liu Y."/>
            <person name="Qu J."/>
            <person name="Song X.-Z."/>
            <person name="Zhang L."/>
            <person name="Thornton R."/>
            <person name="Coyle M."/>
            <person name="Francisco L."/>
            <person name="Jackson L."/>
            <person name="Javaid M."/>
            <person name="Korchina V."/>
            <person name="Kovar C."/>
            <person name="Mata R."/>
            <person name="Mathew T."/>
            <person name="Ngo R."/>
            <person name="Nguyen L."/>
            <person name="Nguyen N."/>
            <person name="Okwuonu G."/>
            <person name="Ongeri F."/>
            <person name="Pham C."/>
            <person name="Simmons D."/>
            <person name="Wilczek-Boney K."/>
            <person name="Hale W."/>
            <person name="Jakkamsetti A."/>
            <person name="Pham P."/>
            <person name="Ruth R."/>
            <person name="San Lucas F."/>
            <person name="Warren J."/>
            <person name="Zhang J."/>
            <person name="Zhao Z."/>
            <person name="Zhou C."/>
            <person name="Zhu D."/>
            <person name="Lee S."/>
            <person name="Bess C."/>
            <person name="Blankenburg K."/>
            <person name="Forbes L."/>
            <person name="Fu Q."/>
            <person name="Gubbala S."/>
            <person name="Hirani K."/>
            <person name="Jayaseelan J.C."/>
            <person name="Lara F."/>
            <person name="Munidasa M."/>
            <person name="Palculict T."/>
            <person name="Patil S."/>
            <person name="Pu L.-L."/>
            <person name="Saada N."/>
            <person name="Tang L."/>
            <person name="Weissenberger G."/>
            <person name="Zhu Y."/>
            <person name="Hemphill L."/>
            <person name="Shang Y."/>
            <person name="Youmans B."/>
            <person name="Ayvaz T."/>
            <person name="Ross M."/>
            <person name="Santibanez J."/>
            <person name="Aqrawi P."/>
            <person name="Gross S."/>
            <person name="Joshi V."/>
            <person name="Fowler G."/>
            <person name="Nazareth L."/>
            <person name="Reid J."/>
            <person name="Worley K."/>
            <person name="Petrosino J."/>
            <person name="Highlander S."/>
            <person name="Gibbs R."/>
        </authorList>
    </citation>
    <scope>NUCLEOTIDE SEQUENCE [LARGE SCALE GENOMIC DNA]</scope>
    <source>
        <strain evidence="8 9">ATCC BAA-1640</strain>
    </source>
</reference>
<evidence type="ECO:0000259" key="7">
    <source>
        <dbReference type="SMART" id="SM00363"/>
    </source>
</evidence>
<keyword evidence="9" id="KW-1185">Reference proteome</keyword>
<proteinExistence type="inferred from homology"/>
<dbReference type="SUPFAM" id="SSF55174">
    <property type="entry name" value="Alpha-L RNA-binding motif"/>
    <property type="match status" value="1"/>
</dbReference>
<dbReference type="STRING" id="862517.HMPREF9225_0119"/>
<dbReference type="InterPro" id="IPR036986">
    <property type="entry name" value="S4_RNA-bd_sf"/>
</dbReference>
<dbReference type="GO" id="GO:0120159">
    <property type="term" value="F:rRNA pseudouridine synthase activity"/>
    <property type="evidence" value="ECO:0007669"/>
    <property type="project" value="UniProtKB-ARBA"/>
</dbReference>
<dbReference type="GO" id="GO:0000455">
    <property type="term" value="P:enzyme-directed rRNA pseudouridine synthesis"/>
    <property type="evidence" value="ECO:0007669"/>
    <property type="project" value="UniProtKB-ARBA"/>
</dbReference>
<evidence type="ECO:0000256" key="3">
    <source>
        <dbReference type="ARBA" id="ARBA00023235"/>
    </source>
</evidence>
<dbReference type="InterPro" id="IPR006224">
    <property type="entry name" value="PsdUridine_synth_RluA-like_CS"/>
</dbReference>
<dbReference type="PANTHER" id="PTHR21600">
    <property type="entry name" value="MITOCHONDRIAL RNA PSEUDOURIDINE SYNTHASE"/>
    <property type="match status" value="1"/>
</dbReference>
<name>E0NIY0_9FIRM</name>